<feature type="transmembrane region" description="Helical" evidence="1">
    <location>
        <begin position="137"/>
        <end position="160"/>
    </location>
</feature>
<comment type="caution">
    <text evidence="2">The sequence shown here is derived from an EMBL/GenBank/DDBJ whole genome shotgun (WGS) entry which is preliminary data.</text>
</comment>
<sequence>MTTQSPKKGATGGGTAQERPHLLARTLDGIERVGNKIPDPFVLFLILFAVVAVLSTIMSLGGATVEVPGSEDGAQPVRSFFSAEGVTWLTTSLVTNFVSFPPLGVVLTVLLGVGVAERTGLLTALVRRAFGGAPRWLLPYVASFVAVSGSIMSDAAMVVIPPLAAMVFKAAGRHPVAGLLGAYAAATAAFSCSPFITSTDALLSGITNAAAGPVGLGTHVSPVSNYFITLTIALILSFAAGLMIDRVLEPSLVRRGITRDKVRVEVGTEEAEAKAMDPNLTDVERRGLRWAGAALLLTVAGVLVLCLPPGAPMRNADGAFLPESPLLSSVVFIVLMVLLLPGVTYGVVTGSIRKGSDLALVMGQTVKEMSPFIVLAFVMAQFLALFNWTNLSSWIAIQGAEGLEATGFTGFGAILCFILLAFLVNLFIISGSAMWALLAAVFVPMFALLGYEPGFVQAAFRIGDSTSNVLSPLSPYLVIMLGFLRAYEPKAGIGTVIARCLPFTIVFTVLWIGVLAVFYFGGIPIGPGMNARL</sequence>
<proteinExistence type="predicted"/>
<feature type="transmembrane region" description="Helical" evidence="1">
    <location>
        <begin position="226"/>
        <end position="244"/>
    </location>
</feature>
<accession>A0ABU7K1J0</accession>
<keyword evidence="1" id="KW-0812">Transmembrane</keyword>
<organism evidence="2 3">
    <name type="scientific">Nocardiopsis codii</name>
    <dbReference type="NCBI Taxonomy" id="3065942"/>
    <lineage>
        <taxon>Bacteria</taxon>
        <taxon>Bacillati</taxon>
        <taxon>Actinomycetota</taxon>
        <taxon>Actinomycetes</taxon>
        <taxon>Streptosporangiales</taxon>
        <taxon>Nocardiopsidaceae</taxon>
        <taxon>Nocardiopsis</taxon>
    </lineage>
</organism>
<dbReference type="Proteomes" id="UP001356095">
    <property type="component" value="Unassembled WGS sequence"/>
</dbReference>
<evidence type="ECO:0000313" key="2">
    <source>
        <dbReference type="EMBL" id="MEE2035932.1"/>
    </source>
</evidence>
<feature type="transmembrane region" description="Helical" evidence="1">
    <location>
        <begin position="408"/>
        <end position="428"/>
    </location>
</feature>
<dbReference type="Pfam" id="PF03806">
    <property type="entry name" value="ABG_transport"/>
    <property type="match status" value="1"/>
</dbReference>
<feature type="transmembrane region" description="Helical" evidence="1">
    <location>
        <begin position="471"/>
        <end position="488"/>
    </location>
</feature>
<feature type="transmembrane region" description="Helical" evidence="1">
    <location>
        <begin position="290"/>
        <end position="311"/>
    </location>
</feature>
<feature type="transmembrane region" description="Helical" evidence="1">
    <location>
        <begin position="369"/>
        <end position="388"/>
    </location>
</feature>
<keyword evidence="1" id="KW-0472">Membrane</keyword>
<protein>
    <submittedName>
        <fullName evidence="2">AbgT family transporter</fullName>
    </submittedName>
</protein>
<feature type="transmembrane region" description="Helical" evidence="1">
    <location>
        <begin position="326"/>
        <end position="348"/>
    </location>
</feature>
<dbReference type="PANTHER" id="PTHR30282">
    <property type="entry name" value="P-AMINOBENZOYL GLUTAMATE TRANSPORTER"/>
    <property type="match status" value="1"/>
</dbReference>
<feature type="transmembrane region" description="Helical" evidence="1">
    <location>
        <begin position="41"/>
        <end position="61"/>
    </location>
</feature>
<keyword evidence="1" id="KW-1133">Transmembrane helix</keyword>
<feature type="transmembrane region" description="Helical" evidence="1">
    <location>
        <begin position="97"/>
        <end position="116"/>
    </location>
</feature>
<name>A0ABU7K1J0_9ACTN</name>
<dbReference type="InterPro" id="IPR004697">
    <property type="entry name" value="AbgT"/>
</dbReference>
<keyword evidence="3" id="KW-1185">Reference proteome</keyword>
<evidence type="ECO:0000313" key="3">
    <source>
        <dbReference type="Proteomes" id="UP001356095"/>
    </source>
</evidence>
<evidence type="ECO:0000256" key="1">
    <source>
        <dbReference type="SAM" id="Phobius"/>
    </source>
</evidence>
<feature type="transmembrane region" description="Helical" evidence="1">
    <location>
        <begin position="500"/>
        <end position="520"/>
    </location>
</feature>
<feature type="transmembrane region" description="Helical" evidence="1">
    <location>
        <begin position="435"/>
        <end position="451"/>
    </location>
</feature>
<dbReference type="EMBL" id="JAUZMY010000001">
    <property type="protein sequence ID" value="MEE2035932.1"/>
    <property type="molecule type" value="Genomic_DNA"/>
</dbReference>
<gene>
    <name evidence="2" type="ORF">Q8791_01680</name>
</gene>
<reference evidence="2 3" key="1">
    <citation type="submission" date="2023-08" db="EMBL/GenBank/DDBJ databases">
        <authorList>
            <person name="Girao M."/>
            <person name="Carvalho M.F."/>
        </authorList>
    </citation>
    <scope>NUCLEOTIDE SEQUENCE [LARGE SCALE GENOMIC DNA]</scope>
    <source>
        <strain evidence="2 3">CT-R113</strain>
    </source>
</reference>
<dbReference type="RefSeq" id="WP_330089750.1">
    <property type="nucleotide sequence ID" value="NZ_JAUZMY010000001.1"/>
</dbReference>
<dbReference type="PANTHER" id="PTHR30282:SF0">
    <property type="entry name" value="P-AMINOBENZOYL-GLUTAMATE TRANSPORT PROTEIN"/>
    <property type="match status" value="1"/>
</dbReference>